<dbReference type="InterPro" id="IPR027417">
    <property type="entry name" value="P-loop_NTPase"/>
</dbReference>
<dbReference type="AlphaFoldDB" id="A0A1F4XMB2"/>
<protein>
    <recommendedName>
        <fullName evidence="4">ABC transporter domain-containing protein</fullName>
    </recommendedName>
</protein>
<dbReference type="Proteomes" id="UP000177521">
    <property type="component" value="Unassembled WGS sequence"/>
</dbReference>
<proteinExistence type="predicted"/>
<dbReference type="InterPro" id="IPR003593">
    <property type="entry name" value="AAA+_ATPase"/>
</dbReference>
<dbReference type="SMART" id="SM00382">
    <property type="entry name" value="AAA"/>
    <property type="match status" value="1"/>
</dbReference>
<dbReference type="InterPro" id="IPR003439">
    <property type="entry name" value="ABC_transporter-like_ATP-bd"/>
</dbReference>
<evidence type="ECO:0000256" key="1">
    <source>
        <dbReference type="ARBA" id="ARBA00022448"/>
    </source>
</evidence>
<organism evidence="5 6">
    <name type="scientific">Candidatus Abawacabacteria bacterium RIFCSPHIGHO2_01_FULL_46_8</name>
    <dbReference type="NCBI Taxonomy" id="1817815"/>
    <lineage>
        <taxon>Bacteria</taxon>
        <taxon>Candidatus Abawacaibacteriota</taxon>
    </lineage>
</organism>
<evidence type="ECO:0000313" key="6">
    <source>
        <dbReference type="Proteomes" id="UP000177521"/>
    </source>
</evidence>
<evidence type="ECO:0000259" key="4">
    <source>
        <dbReference type="PROSITE" id="PS50893"/>
    </source>
</evidence>
<keyword evidence="3" id="KW-0067">ATP-binding</keyword>
<dbReference type="GO" id="GO:0016887">
    <property type="term" value="F:ATP hydrolysis activity"/>
    <property type="evidence" value="ECO:0007669"/>
    <property type="project" value="InterPro"/>
</dbReference>
<dbReference type="PANTHER" id="PTHR42711">
    <property type="entry name" value="ABC TRANSPORTER ATP-BINDING PROTEIN"/>
    <property type="match status" value="1"/>
</dbReference>
<dbReference type="PANTHER" id="PTHR42711:SF4">
    <property type="entry name" value="ABC TRANSPORTER RELATED"/>
    <property type="match status" value="1"/>
</dbReference>
<evidence type="ECO:0000313" key="5">
    <source>
        <dbReference type="EMBL" id="OGC82865.1"/>
    </source>
</evidence>
<sequence length="327" mass="37138">MPIISIKKLSKTYVYHQKQEGIWGSFTSLFWREKMTAHALKPLDLEIKTGEFLGLLGPNGAGKTTLLKMLSGILYPTSGKAQVLGFTPWERKHDYLKQITLIMGQKQQLWWDLPAIESFRLNQAIYQIPDQQYQATLAELVDLLDLQDLIHKQVRQLSLGERMRCEIVAALLHRPKVIFLDEPTIGLDVIAANTIRAFFKRYNQEYKATIILTSHIMEDVHALCSRLIVLAKGKQIFAGNFADLFQRYVKNKEVTVSFHQQVSESALKALGEIVNVGKKYSVLSIPSNKCAAITRELLTKFPVEDISIKEPSATEVVRLLLSEVKDK</sequence>
<accession>A0A1F4XMB2</accession>
<gene>
    <name evidence="5" type="ORF">A2788_01475</name>
</gene>
<dbReference type="EMBL" id="MEWS01000006">
    <property type="protein sequence ID" value="OGC82865.1"/>
    <property type="molecule type" value="Genomic_DNA"/>
</dbReference>
<keyword evidence="2" id="KW-0547">Nucleotide-binding</keyword>
<dbReference type="Pfam" id="PF00005">
    <property type="entry name" value="ABC_tran"/>
    <property type="match status" value="1"/>
</dbReference>
<evidence type="ECO:0000256" key="2">
    <source>
        <dbReference type="ARBA" id="ARBA00022741"/>
    </source>
</evidence>
<evidence type="ECO:0000256" key="3">
    <source>
        <dbReference type="ARBA" id="ARBA00022840"/>
    </source>
</evidence>
<dbReference type="Gene3D" id="3.40.50.300">
    <property type="entry name" value="P-loop containing nucleotide triphosphate hydrolases"/>
    <property type="match status" value="1"/>
</dbReference>
<dbReference type="InterPro" id="IPR050763">
    <property type="entry name" value="ABC_transporter_ATP-binding"/>
</dbReference>
<reference evidence="5 6" key="1">
    <citation type="journal article" date="2016" name="Nat. Commun.">
        <title>Thousands of microbial genomes shed light on interconnected biogeochemical processes in an aquifer system.</title>
        <authorList>
            <person name="Anantharaman K."/>
            <person name="Brown C.T."/>
            <person name="Hug L.A."/>
            <person name="Sharon I."/>
            <person name="Castelle C.J."/>
            <person name="Probst A.J."/>
            <person name="Thomas B.C."/>
            <person name="Singh A."/>
            <person name="Wilkins M.J."/>
            <person name="Karaoz U."/>
            <person name="Brodie E.L."/>
            <person name="Williams K.H."/>
            <person name="Hubbard S.S."/>
            <person name="Banfield J.F."/>
        </authorList>
    </citation>
    <scope>NUCLEOTIDE SEQUENCE [LARGE SCALE GENOMIC DNA]</scope>
</reference>
<comment type="caution">
    <text evidence="5">The sequence shown here is derived from an EMBL/GenBank/DDBJ whole genome shotgun (WGS) entry which is preliminary data.</text>
</comment>
<dbReference type="SUPFAM" id="SSF52540">
    <property type="entry name" value="P-loop containing nucleoside triphosphate hydrolases"/>
    <property type="match status" value="1"/>
</dbReference>
<feature type="domain" description="ABC transporter" evidence="4">
    <location>
        <begin position="24"/>
        <end position="257"/>
    </location>
</feature>
<dbReference type="PROSITE" id="PS50893">
    <property type="entry name" value="ABC_TRANSPORTER_2"/>
    <property type="match status" value="1"/>
</dbReference>
<keyword evidence="1" id="KW-0813">Transport</keyword>
<dbReference type="GO" id="GO:0005524">
    <property type="term" value="F:ATP binding"/>
    <property type="evidence" value="ECO:0007669"/>
    <property type="project" value="UniProtKB-KW"/>
</dbReference>
<name>A0A1F4XMB2_9BACT</name>